<organism evidence="6 7">
    <name type="scientific">Dysgonomonas hofstadii</name>
    <dbReference type="NCBI Taxonomy" id="637886"/>
    <lineage>
        <taxon>Bacteria</taxon>
        <taxon>Pseudomonadati</taxon>
        <taxon>Bacteroidota</taxon>
        <taxon>Bacteroidia</taxon>
        <taxon>Bacteroidales</taxon>
        <taxon>Dysgonomonadaceae</taxon>
        <taxon>Dysgonomonas</taxon>
    </lineage>
</organism>
<dbReference type="FunFam" id="3.30.2080.10:FF:000001">
    <property type="entry name" value="Alpha-1,2-mannosidase subfamily"/>
    <property type="match status" value="1"/>
</dbReference>
<feature type="domain" description="Glycosyl hydrolase family 92 N-terminal" evidence="5">
    <location>
        <begin position="37"/>
        <end position="259"/>
    </location>
</feature>
<dbReference type="AlphaFoldDB" id="A0A840CPJ2"/>
<comment type="subunit">
    <text evidence="2">Monomer.</text>
</comment>
<evidence type="ECO:0000256" key="3">
    <source>
        <dbReference type="ARBA" id="ARBA00022837"/>
    </source>
</evidence>
<keyword evidence="3" id="KW-0106">Calcium</keyword>
<accession>A0A840CPJ2</accession>
<evidence type="ECO:0000313" key="6">
    <source>
        <dbReference type="EMBL" id="MBB4038017.1"/>
    </source>
</evidence>
<dbReference type="InterPro" id="IPR041371">
    <property type="entry name" value="GH92_N"/>
</dbReference>
<dbReference type="InterPro" id="IPR008928">
    <property type="entry name" value="6-hairpin_glycosidase_sf"/>
</dbReference>
<dbReference type="GO" id="GO:0006516">
    <property type="term" value="P:glycoprotein catabolic process"/>
    <property type="evidence" value="ECO:0007669"/>
    <property type="project" value="TreeGrafter"/>
</dbReference>
<dbReference type="InterPro" id="IPR005887">
    <property type="entry name" value="GH92_a_mannosidase_put"/>
</dbReference>
<dbReference type="Gene3D" id="1.20.1050.60">
    <property type="entry name" value="alpha-1,2-mannosidase"/>
    <property type="match status" value="1"/>
</dbReference>
<dbReference type="SUPFAM" id="SSF48208">
    <property type="entry name" value="Six-hairpin glycosidases"/>
    <property type="match status" value="1"/>
</dbReference>
<comment type="cofactor">
    <cofactor evidence="1">
        <name>Ca(2+)</name>
        <dbReference type="ChEBI" id="CHEBI:29108"/>
    </cofactor>
</comment>
<protein>
    <submittedName>
        <fullName evidence="6">Putative alpha-1,2-mannosidase</fullName>
    </submittedName>
</protein>
<proteinExistence type="predicted"/>
<evidence type="ECO:0000259" key="4">
    <source>
        <dbReference type="Pfam" id="PF07971"/>
    </source>
</evidence>
<dbReference type="PANTHER" id="PTHR12143:SF39">
    <property type="entry name" value="SECRETED PROTEIN"/>
    <property type="match status" value="1"/>
</dbReference>
<dbReference type="NCBIfam" id="TIGR01180">
    <property type="entry name" value="aman2_put"/>
    <property type="match status" value="1"/>
</dbReference>
<dbReference type="PANTHER" id="PTHR12143">
    <property type="entry name" value="PEPTIDE N-GLYCANASE PNGASE -RELATED"/>
    <property type="match status" value="1"/>
</dbReference>
<dbReference type="GO" id="GO:0005829">
    <property type="term" value="C:cytosol"/>
    <property type="evidence" value="ECO:0007669"/>
    <property type="project" value="TreeGrafter"/>
</dbReference>
<dbReference type="Proteomes" id="UP000555103">
    <property type="component" value="Unassembled WGS sequence"/>
</dbReference>
<dbReference type="Pfam" id="PF17678">
    <property type="entry name" value="Glyco_hydro_92N"/>
    <property type="match status" value="1"/>
</dbReference>
<dbReference type="InterPro" id="IPR012939">
    <property type="entry name" value="Glyco_hydro_92"/>
</dbReference>
<evidence type="ECO:0000259" key="5">
    <source>
        <dbReference type="Pfam" id="PF17678"/>
    </source>
</evidence>
<dbReference type="GO" id="GO:0030246">
    <property type="term" value="F:carbohydrate binding"/>
    <property type="evidence" value="ECO:0007669"/>
    <property type="project" value="InterPro"/>
</dbReference>
<dbReference type="RefSeq" id="WP_183308859.1">
    <property type="nucleotide sequence ID" value="NZ_JACIEP010000021.1"/>
</dbReference>
<feature type="domain" description="Glycosyl hydrolase family 92" evidence="4">
    <location>
        <begin position="266"/>
        <end position="716"/>
    </location>
</feature>
<dbReference type="Gene3D" id="1.20.1610.10">
    <property type="entry name" value="alpha-1,2-mannosidases domains"/>
    <property type="match status" value="1"/>
</dbReference>
<dbReference type="Pfam" id="PF07971">
    <property type="entry name" value="Glyco_hydro_92"/>
    <property type="match status" value="1"/>
</dbReference>
<keyword evidence="7" id="KW-1185">Reference proteome</keyword>
<dbReference type="GO" id="GO:0000224">
    <property type="term" value="F:peptide-N4-(N-acetyl-beta-glucosaminyl)asparagine amidase activity"/>
    <property type="evidence" value="ECO:0007669"/>
    <property type="project" value="TreeGrafter"/>
</dbReference>
<comment type="caution">
    <text evidence="6">The sequence shown here is derived from an EMBL/GenBank/DDBJ whole genome shotgun (WGS) entry which is preliminary data.</text>
</comment>
<dbReference type="GO" id="GO:0005975">
    <property type="term" value="P:carbohydrate metabolic process"/>
    <property type="evidence" value="ECO:0007669"/>
    <property type="project" value="InterPro"/>
</dbReference>
<dbReference type="Gene3D" id="3.30.2080.10">
    <property type="entry name" value="GH92 mannosidase domain"/>
    <property type="match status" value="1"/>
</dbReference>
<dbReference type="Gene3D" id="2.70.98.10">
    <property type="match status" value="1"/>
</dbReference>
<dbReference type="InterPro" id="IPR014718">
    <property type="entry name" value="GH-type_carb-bd"/>
</dbReference>
<dbReference type="PROSITE" id="PS51257">
    <property type="entry name" value="PROKAR_LIPOPROTEIN"/>
    <property type="match status" value="1"/>
</dbReference>
<evidence type="ECO:0000256" key="1">
    <source>
        <dbReference type="ARBA" id="ARBA00001913"/>
    </source>
</evidence>
<reference evidence="6 7" key="1">
    <citation type="submission" date="2020-08" db="EMBL/GenBank/DDBJ databases">
        <title>Genomic Encyclopedia of Type Strains, Phase IV (KMG-IV): sequencing the most valuable type-strain genomes for metagenomic binning, comparative biology and taxonomic classification.</title>
        <authorList>
            <person name="Goeker M."/>
        </authorList>
    </citation>
    <scope>NUCLEOTIDE SEQUENCE [LARGE SCALE GENOMIC DNA]</scope>
    <source>
        <strain evidence="6 7">DSM 104969</strain>
    </source>
</reference>
<dbReference type="InterPro" id="IPR050883">
    <property type="entry name" value="PNGase"/>
</dbReference>
<dbReference type="EMBL" id="JACIEP010000021">
    <property type="protein sequence ID" value="MBB4038017.1"/>
    <property type="molecule type" value="Genomic_DNA"/>
</dbReference>
<evidence type="ECO:0000256" key="2">
    <source>
        <dbReference type="ARBA" id="ARBA00011245"/>
    </source>
</evidence>
<name>A0A840CPJ2_9BACT</name>
<sequence>MKLIIYWKYFAICSVLLIFTYACSLKQEKSAQELTSYINPYIGTGGHGHVFLGANVPFGLVQLGPTQHDRGWDWCSGYHYSDSILVGFSHMHLSGTGIGDLGDITFFPTTNNRREHLFDHKHETVRPGYYSVWLEDADITVELTATARTGFHRYHFPQTGQAQIIIDLKRGIRWDEPVEGFIVQENDTVVSGYRYSTGWAKDQRIYFTAIFSRPIKTFCVSNDDKQYTDTPSVVTKEAFAQLIFDVADDNTVCAKVGLSPTSIDAAKRNLKAEQLSGWTFEDVADAATLTWSKQLNKITVEGQSETDKSIFYTALFHSMTAPSVFSDVDADFTEYTTLSLWDTYRAAHPLATIIHPERISDYARTMLAIYNRQGKLPVWHLVGNETDCMVGNPGIPVLADMVLKGFDVDKQAALKAMKTSAMLDERGMMWLKEYGYIPYDKDDANETVAKGLEYALADWCVAQVANQLDEKEDYNYFLNRSKSYRYYFDKQQQFMRGISSERAFREPFDPFHSAHMADDYTEGNAWQYTWLVPHDVHGLIELFGGEERFITKLDSLFIVEGDFGEEASPDISGLIGQYAHGNEPSHHIAYLYAYVGQQWKTAELVRKILATLYFDNIDGLSGNEDVGQMSSWYILSALGLYQVAPAGGIYVLGSPLFDKATVQVGDGKVFEIIAHQNSSENIYIQEAKLNGKQYTKSYISHKDIVSGGKLEFVMGSIPSSFGVDKEDRP</sequence>
<evidence type="ECO:0000313" key="7">
    <source>
        <dbReference type="Proteomes" id="UP000555103"/>
    </source>
</evidence>
<gene>
    <name evidence="6" type="ORF">GGR21_003944</name>
</gene>